<evidence type="ECO:0000256" key="2">
    <source>
        <dbReference type="SAM" id="MobiDB-lite"/>
    </source>
</evidence>
<name>A0ABX9PN69_9GAMM</name>
<keyword evidence="1" id="KW-0175">Coiled coil</keyword>
<dbReference type="GeneID" id="302711740"/>
<comment type="caution">
    <text evidence="4">The sequence shown here is derived from an EMBL/GenBank/DDBJ whole genome shotgun (WGS) entry which is preliminary data.</text>
</comment>
<accession>A0ABX9PN69</accession>
<dbReference type="EMBL" id="NSDJ01000002">
    <property type="protein sequence ID" value="RKF66330.1"/>
    <property type="molecule type" value="Genomic_DNA"/>
</dbReference>
<dbReference type="Pfam" id="PF09718">
    <property type="entry name" value="Tape_meas_lam_C"/>
    <property type="match status" value="1"/>
</dbReference>
<keyword evidence="5" id="KW-1185">Reference proteome</keyword>
<dbReference type="RefSeq" id="WP_120163635.1">
    <property type="nucleotide sequence ID" value="NZ_NSDJ01000002.1"/>
</dbReference>
<proteinExistence type="predicted"/>
<dbReference type="NCBIfam" id="TIGR01541">
    <property type="entry name" value="tape_meas_lam_C"/>
    <property type="match status" value="1"/>
</dbReference>
<protein>
    <submittedName>
        <fullName evidence="4">Phage tail tape measure protein</fullName>
    </submittedName>
</protein>
<reference evidence="4 5" key="1">
    <citation type="submission" date="2017-08" db="EMBL/GenBank/DDBJ databases">
        <title>Comparative genomics of bacteria isolated from necrotic lesions of AOD affected trees.</title>
        <authorList>
            <person name="Doonan J."/>
            <person name="Denman S."/>
            <person name="Mcdonald J.E."/>
        </authorList>
    </citation>
    <scope>NUCLEOTIDE SEQUENCE [LARGE SCALE GENOMIC DNA]</scope>
    <source>
        <strain evidence="4 5">CIP 105588</strain>
    </source>
</reference>
<dbReference type="Pfam" id="PF24622">
    <property type="entry name" value="TMP_4"/>
    <property type="match status" value="1"/>
</dbReference>
<feature type="domain" description="Bacteriophage tail tape measure C-terminal" evidence="3">
    <location>
        <begin position="754"/>
        <end position="827"/>
    </location>
</feature>
<sequence>MSDVASLSVALHLNSATFKSQITDAYQKAGQASKKFNEQATSQANELSEAIAKTVTAAKNISGQSAGADQFAGATRGAGQLNFVLHEVAAGSNVASSTIINALIPAVHSLKGQLDGSTSGWQAQQEAAKNAAAELATVAQAQIAAAQAEKQAAINQAAIAEKTIVAAQAQRDQAIALDEYYAKQTEVNKLYGLSVSYQDEHLKNERAIIEANRLEASGLDKLKAAKASAIAADLAETEGKAALVGATEAAAAANTQLSITQRIAASSSRALSGAMSLLGGPVGIGLSVLAAGGTLLYTEFKKAEEQTKKLNAAVLDLSTSSLVSASDLKKLNGELGNTDVAVDAITASVKGGFSGQMLTNVATLANAYAQAGGSAQDLVNSLTSLRGEPVAAMEKLTASGIALSSSVISQVMALSQRGEAAQASQILIEAAIQAEKERLAELGIEVDKTAESVKNLGIMWGTTGEQSSIALGGAIDKAKVAQQQFDDVSRRFIASSKAGYAEAQNERLKNSAGLKNYLAEGTSAAEKRATAIKKLNNSIYSSNSSEYQNILKGINDEYDKATKKNKPRSTSGESEGQRALEQAQQRNAVLREQAQTTDALTDSERQLAAFDQKIAGLKGQTLNASQQSLVNMQGQIRAQMQSNVQLEKEAALRKVSQKYQDESRKWTEEADAMQREAAINLGKYSQSDSESADADARNAIINRFNQRRIALEKDFTDKSSTEYQARLADLENAKQQELQITEQTNQDKLTAEQDYSAGFRRGTLNWIDSARDANSQIATFSSGLFDSMTDSLATFATTGKFSFKSFTTSVLSDLAKIAARIAMSSALEGIFGAATSLFGSGAAASGAGTAASGFSTGAYSNLSLNAKGGVYNSPSLSAYSNGIVSSPTMFAFAKGAGLMGEAGPEAIMPLTRGSDGSLGVRAVGGSSAGTTASAAPQVYITIDSSGDSSSQSTSGWEQFGSQIANYVNQLYQQNKSKDLRPGGDIWNAIKSR</sequence>
<dbReference type="InterPro" id="IPR006431">
    <property type="entry name" value="Phage_tape_meas_C"/>
</dbReference>
<evidence type="ECO:0000259" key="3">
    <source>
        <dbReference type="Pfam" id="PF09718"/>
    </source>
</evidence>
<dbReference type="Proteomes" id="UP000284853">
    <property type="component" value="Unassembled WGS sequence"/>
</dbReference>
<feature type="coiled-coil region" evidence="1">
    <location>
        <begin position="629"/>
        <end position="676"/>
    </location>
</feature>
<feature type="coiled-coil region" evidence="1">
    <location>
        <begin position="136"/>
        <end position="170"/>
    </location>
</feature>
<evidence type="ECO:0000313" key="4">
    <source>
        <dbReference type="EMBL" id="RKF66330.1"/>
    </source>
</evidence>
<feature type="region of interest" description="Disordered" evidence="2">
    <location>
        <begin position="560"/>
        <end position="584"/>
    </location>
</feature>
<organism evidence="4 5">
    <name type="scientific">Rahnella variigena</name>
    <dbReference type="NCBI Taxonomy" id="574964"/>
    <lineage>
        <taxon>Bacteria</taxon>
        <taxon>Pseudomonadati</taxon>
        <taxon>Pseudomonadota</taxon>
        <taxon>Gammaproteobacteria</taxon>
        <taxon>Enterobacterales</taxon>
        <taxon>Yersiniaceae</taxon>
        <taxon>Rahnella</taxon>
    </lineage>
</organism>
<evidence type="ECO:0000256" key="1">
    <source>
        <dbReference type="SAM" id="Coils"/>
    </source>
</evidence>
<evidence type="ECO:0000313" key="5">
    <source>
        <dbReference type="Proteomes" id="UP000284853"/>
    </source>
</evidence>
<gene>
    <name evidence="4" type="ORF">CKQ54_23340</name>
</gene>